<dbReference type="AlphaFoldDB" id="A0A3E0TQI6"/>
<evidence type="ECO:0000256" key="1">
    <source>
        <dbReference type="ARBA" id="ARBA00004308"/>
    </source>
</evidence>
<keyword evidence="6" id="KW-0067">ATP-binding</keyword>
<dbReference type="EMBL" id="QUOU01000001">
    <property type="protein sequence ID" value="REL26758.1"/>
    <property type="molecule type" value="Genomic_DNA"/>
</dbReference>
<dbReference type="InterPro" id="IPR044527">
    <property type="entry name" value="NrtA/CpmA_ABC-bd_dom"/>
</dbReference>
<evidence type="ECO:0000256" key="3">
    <source>
        <dbReference type="ARBA" id="ARBA00022475"/>
    </source>
</evidence>
<comment type="caution">
    <text evidence="6">The sequence shown here is derived from an EMBL/GenBank/DDBJ whole genome shotgun (WGS) entry which is preliminary data.</text>
</comment>
<proteinExistence type="predicted"/>
<evidence type="ECO:0000256" key="5">
    <source>
        <dbReference type="ARBA" id="ARBA00023136"/>
    </source>
</evidence>
<sequence>MSQIHTQLSGSESRDIALGFMPLTDCAPLVVAHELGFFEGQGLNVTLKKQYSWATMRDKLHAGVLDAAQFLAPMPIASTLGLSGPAVNVIAPMVLSQNGNGITLSMALYEEIKFIHQRLFVDLPISAALLKPVIEARKQSGTKLRFATVYPHSCHYYQLLTWFEQNGVNKGDVDIVIIPPASMVEALQSDDIDGFCVGGPWNAKAVRDGVGVTGATSCDIWPDMPEKVLAMKHSWQVQNPATTKALIRALQQACDWLATVANRFEAARILSRHTYLDLHLSVIAPSLIGSCLVHHQLSPRHMPSYNRFAVDGSDTINKPELFHGEWLLSQMLKYQHIPENSKVEQLMSQVFRQDIYQGAFTDSNIATPSNVARLATATKASLKSTKMVP</sequence>
<dbReference type="Pfam" id="PF13379">
    <property type="entry name" value="NMT1_2"/>
    <property type="match status" value="1"/>
</dbReference>
<keyword evidence="2" id="KW-0813">Transport</keyword>
<dbReference type="SUPFAM" id="SSF53850">
    <property type="entry name" value="Periplasmic binding protein-like II"/>
    <property type="match status" value="1"/>
</dbReference>
<organism evidence="6 7">
    <name type="scientific">Thalassotalea euphylliae</name>
    <dbReference type="NCBI Taxonomy" id="1655234"/>
    <lineage>
        <taxon>Bacteria</taxon>
        <taxon>Pseudomonadati</taxon>
        <taxon>Pseudomonadota</taxon>
        <taxon>Gammaproteobacteria</taxon>
        <taxon>Alteromonadales</taxon>
        <taxon>Colwelliaceae</taxon>
        <taxon>Thalassotalea</taxon>
    </lineage>
</organism>
<name>A0A3E0TQI6_9GAMM</name>
<comment type="subcellular location">
    <subcellularLocation>
        <location evidence="1">Endomembrane system</location>
    </subcellularLocation>
</comment>
<keyword evidence="6" id="KW-0547">Nucleotide-binding</keyword>
<evidence type="ECO:0000256" key="2">
    <source>
        <dbReference type="ARBA" id="ARBA00022448"/>
    </source>
</evidence>
<dbReference type="PANTHER" id="PTHR30024">
    <property type="entry name" value="ALIPHATIC SULFONATES-BINDING PROTEIN-RELATED"/>
    <property type="match status" value="1"/>
</dbReference>
<protein>
    <submittedName>
        <fullName evidence="6">Nitrate ABC transporter ATP-binding protein</fullName>
    </submittedName>
</protein>
<dbReference type="RefSeq" id="WP_116007867.1">
    <property type="nucleotide sequence ID" value="NZ_QUOU01000001.1"/>
</dbReference>
<dbReference type="CDD" id="cd13553">
    <property type="entry name" value="PBP2_NrtA_CpmA_like"/>
    <property type="match status" value="1"/>
</dbReference>
<dbReference type="Proteomes" id="UP000256478">
    <property type="component" value="Unassembled WGS sequence"/>
</dbReference>
<dbReference type="OrthoDB" id="9815454at2"/>
<evidence type="ECO:0000313" key="6">
    <source>
        <dbReference type="EMBL" id="REL26758.1"/>
    </source>
</evidence>
<accession>A0A3E0TQI6</accession>
<dbReference type="GO" id="GO:0012505">
    <property type="term" value="C:endomembrane system"/>
    <property type="evidence" value="ECO:0007669"/>
    <property type="project" value="UniProtKB-SubCell"/>
</dbReference>
<keyword evidence="5" id="KW-0472">Membrane</keyword>
<dbReference type="GO" id="GO:0005524">
    <property type="term" value="F:ATP binding"/>
    <property type="evidence" value="ECO:0007669"/>
    <property type="project" value="UniProtKB-KW"/>
</dbReference>
<dbReference type="Gene3D" id="3.40.190.10">
    <property type="entry name" value="Periplasmic binding protein-like II"/>
    <property type="match status" value="2"/>
</dbReference>
<evidence type="ECO:0000313" key="7">
    <source>
        <dbReference type="Proteomes" id="UP000256478"/>
    </source>
</evidence>
<dbReference type="PANTHER" id="PTHR30024:SF43">
    <property type="entry name" value="BLL4572 PROTEIN"/>
    <property type="match status" value="1"/>
</dbReference>
<keyword evidence="3" id="KW-1003">Cell membrane</keyword>
<gene>
    <name evidence="6" type="ORF">DXX93_09340</name>
</gene>
<evidence type="ECO:0000256" key="4">
    <source>
        <dbReference type="ARBA" id="ARBA00022519"/>
    </source>
</evidence>
<reference evidence="6 7" key="1">
    <citation type="submission" date="2018-08" db="EMBL/GenBank/DDBJ databases">
        <title>Thalassotalea euphylliae genome.</title>
        <authorList>
            <person name="Summers S."/>
            <person name="Rice S.A."/>
            <person name="Freckelton M.L."/>
            <person name="Nedved B.T."/>
            <person name="Hadfield M.G."/>
        </authorList>
    </citation>
    <scope>NUCLEOTIDE SEQUENCE [LARGE SCALE GENOMIC DNA]</scope>
    <source>
        <strain evidence="6 7">H1</strain>
    </source>
</reference>
<keyword evidence="4" id="KW-0997">Cell inner membrane</keyword>